<feature type="transmembrane region" description="Helical" evidence="1">
    <location>
        <begin position="84"/>
        <end position="101"/>
    </location>
</feature>
<keyword evidence="1" id="KW-0472">Membrane</keyword>
<evidence type="ECO:0000256" key="1">
    <source>
        <dbReference type="SAM" id="Phobius"/>
    </source>
</evidence>
<dbReference type="Gene3D" id="1.25.40.10">
    <property type="entry name" value="Tetratricopeptide repeat domain"/>
    <property type="match status" value="1"/>
</dbReference>
<keyword evidence="3" id="KW-1185">Reference proteome</keyword>
<evidence type="ECO:0000313" key="2">
    <source>
        <dbReference type="EMBL" id="SHI55496.1"/>
    </source>
</evidence>
<name>A0A1M6C3A5_9BACT</name>
<organism evidence="2 3">
    <name type="scientific">Desulfatibacillum alkenivorans DSM 16219</name>
    <dbReference type="NCBI Taxonomy" id="1121393"/>
    <lineage>
        <taxon>Bacteria</taxon>
        <taxon>Pseudomonadati</taxon>
        <taxon>Thermodesulfobacteriota</taxon>
        <taxon>Desulfobacteria</taxon>
        <taxon>Desulfobacterales</taxon>
        <taxon>Desulfatibacillaceae</taxon>
        <taxon>Desulfatibacillum</taxon>
    </lineage>
</organism>
<dbReference type="InterPro" id="IPR006597">
    <property type="entry name" value="Sel1-like"/>
</dbReference>
<sequence>MLIIHILCGLAFYPICIIIYYFQDILAIHLPSYRINAVFGNLIVYIPMKIFPVLIWIVLGIWVGNSRGFFDAYYIPPGSALDELLFVYYLAWIGMIVGLAIKSNSKAWELADQVAKNREKRQSDILNSEMEKAENGDAEQQFNLGFRFLKGIGVPRDICKSFMWFKKAALNGNVDAQIKLGVMYFLGKGTPADYINAHAWASIASEHRLEESSLILNKTEALMTSSQLDKARTYESFLRSQIPPNNGCS</sequence>
<dbReference type="SMART" id="SM00671">
    <property type="entry name" value="SEL1"/>
    <property type="match status" value="2"/>
</dbReference>
<dbReference type="SUPFAM" id="SSF81901">
    <property type="entry name" value="HCP-like"/>
    <property type="match status" value="1"/>
</dbReference>
<dbReference type="STRING" id="1121393.SAMN02745216_00138"/>
<proteinExistence type="predicted"/>
<reference evidence="3" key="1">
    <citation type="submission" date="2016-11" db="EMBL/GenBank/DDBJ databases">
        <authorList>
            <person name="Varghese N."/>
            <person name="Submissions S."/>
        </authorList>
    </citation>
    <scope>NUCLEOTIDE SEQUENCE [LARGE SCALE GENOMIC DNA]</scope>
    <source>
        <strain evidence="3">DSM 16219</strain>
    </source>
</reference>
<dbReference type="PANTHER" id="PTHR43628:SF1">
    <property type="entry name" value="CHITIN SYNTHASE REGULATORY FACTOR 2-RELATED"/>
    <property type="match status" value="1"/>
</dbReference>
<dbReference type="InterPro" id="IPR011990">
    <property type="entry name" value="TPR-like_helical_dom_sf"/>
</dbReference>
<evidence type="ECO:0000313" key="3">
    <source>
        <dbReference type="Proteomes" id="UP000183994"/>
    </source>
</evidence>
<dbReference type="OrthoDB" id="5460358at2"/>
<protein>
    <submittedName>
        <fullName evidence="2">Sel1 repeat-containing protein</fullName>
    </submittedName>
</protein>
<dbReference type="RefSeq" id="WP_073471894.1">
    <property type="nucleotide sequence ID" value="NZ_FQZU01000001.1"/>
</dbReference>
<keyword evidence="1" id="KW-1133">Transmembrane helix</keyword>
<dbReference type="Pfam" id="PF08238">
    <property type="entry name" value="Sel1"/>
    <property type="match status" value="2"/>
</dbReference>
<dbReference type="InterPro" id="IPR052945">
    <property type="entry name" value="Mitotic_Regulator"/>
</dbReference>
<dbReference type="AlphaFoldDB" id="A0A1M6C3A5"/>
<feature type="transmembrane region" description="Helical" evidence="1">
    <location>
        <begin position="42"/>
        <end position="64"/>
    </location>
</feature>
<dbReference type="PANTHER" id="PTHR43628">
    <property type="entry name" value="ACTIVATOR OF C KINASE PROTEIN 1-RELATED"/>
    <property type="match status" value="1"/>
</dbReference>
<gene>
    <name evidence="2" type="ORF">SAMN02745216_00138</name>
</gene>
<dbReference type="EMBL" id="FQZU01000001">
    <property type="protein sequence ID" value="SHI55496.1"/>
    <property type="molecule type" value="Genomic_DNA"/>
</dbReference>
<keyword evidence="1" id="KW-0812">Transmembrane</keyword>
<accession>A0A1M6C3A5</accession>
<dbReference type="Proteomes" id="UP000183994">
    <property type="component" value="Unassembled WGS sequence"/>
</dbReference>